<gene>
    <name evidence="2" type="ORF">QG37_04635</name>
</gene>
<feature type="compositionally biased region" description="Basic and acidic residues" evidence="1">
    <location>
        <begin position="81"/>
        <end position="93"/>
    </location>
</feature>
<dbReference type="OMA" id="NNMYRIT"/>
<dbReference type="GO" id="GO:0030686">
    <property type="term" value="C:90S preribosome"/>
    <property type="evidence" value="ECO:0007669"/>
    <property type="project" value="InterPro"/>
</dbReference>
<dbReference type="GO" id="GO:0042274">
    <property type="term" value="P:ribosomal small subunit biogenesis"/>
    <property type="evidence" value="ECO:0007669"/>
    <property type="project" value="InterPro"/>
</dbReference>
<dbReference type="EMBL" id="LGST01000031">
    <property type="protein sequence ID" value="KND98730.1"/>
    <property type="molecule type" value="Genomic_DNA"/>
</dbReference>
<evidence type="ECO:0000313" key="2">
    <source>
        <dbReference type="EMBL" id="KND98730.1"/>
    </source>
</evidence>
<dbReference type="Pfam" id="PF10863">
    <property type="entry name" value="NOP19"/>
    <property type="match status" value="1"/>
</dbReference>
<feature type="region of interest" description="Disordered" evidence="1">
    <location>
        <begin position="68"/>
        <end position="195"/>
    </location>
</feature>
<reference evidence="3" key="1">
    <citation type="journal article" date="2015" name="BMC Genomics">
        <title>Draft genome of a commonly misdiagnosed multidrug resistant pathogen Candida auris.</title>
        <authorList>
            <person name="Chatterjee S."/>
            <person name="Alampalli S.V."/>
            <person name="Nageshan R.K."/>
            <person name="Chettiar S.T."/>
            <person name="Joshi S."/>
            <person name="Tatu U.S."/>
        </authorList>
    </citation>
    <scope>NUCLEOTIDE SEQUENCE [LARGE SCALE GENOMIC DNA]</scope>
    <source>
        <strain evidence="3">6684</strain>
    </source>
</reference>
<dbReference type="Proteomes" id="UP000037122">
    <property type="component" value="Unassembled WGS sequence"/>
</dbReference>
<organism evidence="2 3">
    <name type="scientific">Candidozyma auris</name>
    <name type="common">Yeast</name>
    <name type="synonym">Candida auris</name>
    <dbReference type="NCBI Taxonomy" id="498019"/>
    <lineage>
        <taxon>Eukaryota</taxon>
        <taxon>Fungi</taxon>
        <taxon>Dikarya</taxon>
        <taxon>Ascomycota</taxon>
        <taxon>Saccharomycotina</taxon>
        <taxon>Pichiomycetes</taxon>
        <taxon>Metschnikowiaceae</taxon>
        <taxon>Candidozyma</taxon>
    </lineage>
</organism>
<protein>
    <recommendedName>
        <fullName evidence="4">Nucleolar protein 19</fullName>
    </recommendedName>
</protein>
<dbReference type="AlphaFoldDB" id="A0A510P9X4"/>
<feature type="compositionally biased region" description="Basic and acidic residues" evidence="1">
    <location>
        <begin position="138"/>
        <end position="167"/>
    </location>
</feature>
<dbReference type="InterPro" id="IPR022592">
    <property type="entry name" value="Nucleolar_19"/>
</dbReference>
<proteinExistence type="predicted"/>
<accession>A0A510P9X4</accession>
<comment type="caution">
    <text evidence="2">The sequence shown here is derived from an EMBL/GenBank/DDBJ whole genome shotgun (WGS) entry which is preliminary data.</text>
</comment>
<evidence type="ECO:0008006" key="4">
    <source>
        <dbReference type="Google" id="ProtNLM"/>
    </source>
</evidence>
<evidence type="ECO:0000256" key="1">
    <source>
        <dbReference type="SAM" id="MobiDB-lite"/>
    </source>
</evidence>
<feature type="compositionally biased region" description="Basic and acidic residues" evidence="1">
    <location>
        <begin position="111"/>
        <end position="125"/>
    </location>
</feature>
<sequence length="195" mass="22201">MSKVNRRKEIKEKEAFQLKFQLALNESSSLVAGWLPKDSSRQTNEASDHDFLNLPILSGGKGLFELENDEEEQKTVGDFVNPEKDPQKLKLQESRQNQAGSKAMSALINKLRNDSRGKVANKERSSASGKVQKKRSHFLGELKKQQPEKEKKQSEKEKTATSRSRDEVDSEGEEEQQQRAQRSTKKATKLSKRPF</sequence>
<name>A0A510P9X4_CANAR</name>
<feature type="compositionally biased region" description="Basic residues" evidence="1">
    <location>
        <begin position="182"/>
        <end position="195"/>
    </location>
</feature>
<evidence type="ECO:0000313" key="3">
    <source>
        <dbReference type="Proteomes" id="UP000037122"/>
    </source>
</evidence>